<comment type="similarity">
    <text evidence="8">Belongs to the binding-protein-dependent transport system permease family. LivHM subfamily.</text>
</comment>
<keyword evidence="4 9" id="KW-0812">Transmembrane</keyword>
<organism evidence="10 11">
    <name type="scientific">Bradyrhizobium erythrophlei</name>
    <dbReference type="NCBI Taxonomy" id="1437360"/>
    <lineage>
        <taxon>Bacteria</taxon>
        <taxon>Pseudomonadati</taxon>
        <taxon>Pseudomonadota</taxon>
        <taxon>Alphaproteobacteria</taxon>
        <taxon>Hyphomicrobiales</taxon>
        <taxon>Nitrobacteraceae</taxon>
        <taxon>Bradyrhizobium</taxon>
    </lineage>
</organism>
<evidence type="ECO:0000313" key="11">
    <source>
        <dbReference type="Proteomes" id="UP000184096"/>
    </source>
</evidence>
<evidence type="ECO:0000256" key="7">
    <source>
        <dbReference type="ARBA" id="ARBA00023136"/>
    </source>
</evidence>
<feature type="transmembrane region" description="Helical" evidence="9">
    <location>
        <begin position="282"/>
        <end position="301"/>
    </location>
</feature>
<evidence type="ECO:0000256" key="1">
    <source>
        <dbReference type="ARBA" id="ARBA00004651"/>
    </source>
</evidence>
<dbReference type="PANTHER" id="PTHR11795">
    <property type="entry name" value="BRANCHED-CHAIN AMINO ACID TRANSPORT SYSTEM PERMEASE PROTEIN LIVH"/>
    <property type="match status" value="1"/>
</dbReference>
<dbReference type="OrthoDB" id="9807115at2"/>
<dbReference type="PANTHER" id="PTHR11795:SF449">
    <property type="entry name" value="BRANCHED-CHAIN AMINO ACID TRANSPORT PERMEASE PROTEIN LIVH-RELATED"/>
    <property type="match status" value="1"/>
</dbReference>
<accession>A0A1M7SXI4</accession>
<gene>
    <name evidence="10" type="ORF">SAMN05444170_0397</name>
</gene>
<feature type="transmembrane region" description="Helical" evidence="9">
    <location>
        <begin position="40"/>
        <end position="57"/>
    </location>
</feature>
<evidence type="ECO:0000256" key="5">
    <source>
        <dbReference type="ARBA" id="ARBA00022970"/>
    </source>
</evidence>
<evidence type="ECO:0000313" key="10">
    <source>
        <dbReference type="EMBL" id="SHN63150.1"/>
    </source>
</evidence>
<evidence type="ECO:0000256" key="6">
    <source>
        <dbReference type="ARBA" id="ARBA00022989"/>
    </source>
</evidence>
<reference evidence="11" key="1">
    <citation type="submission" date="2016-11" db="EMBL/GenBank/DDBJ databases">
        <authorList>
            <person name="Varghese N."/>
            <person name="Submissions S."/>
        </authorList>
    </citation>
    <scope>NUCLEOTIDE SEQUENCE [LARGE SCALE GENOMIC DNA]</scope>
    <source>
        <strain evidence="11">GAS401</strain>
    </source>
</reference>
<comment type="subcellular location">
    <subcellularLocation>
        <location evidence="1">Cell membrane</location>
        <topology evidence="1">Multi-pass membrane protein</topology>
    </subcellularLocation>
</comment>
<sequence>MLVYALVAGVLFGLYFSLVGIGLNLVFGVMRIVNLAHGDCLMLGAFIAVGVVGLFGVDPLFAVPLAFVIFLIAGLLLYWVLVPRLQGSTNPEMLSIILFFGLSQVIEAITTIFLGTSERSIPSRALGTVFSSIKVKWFGGTEGSGPVQILGQGFPTPWVIAAITSLVAIGFVYIYLYQTRLGTLTRAVMSRRDEAFSTGIDVDRVSAAAFGIGLGLAAVAGIFAPFMFGSVTPAFGGDATVTSFTIVVLGSLGNPLGTALGGVVYGICYMVVQTYLSSWADLLPYVLLICILLLRPSGLLGRRVRVA</sequence>
<keyword evidence="6 9" id="KW-1133">Transmembrane helix</keyword>
<dbReference type="CDD" id="cd06582">
    <property type="entry name" value="TM_PBP1_LivH_like"/>
    <property type="match status" value="1"/>
</dbReference>
<evidence type="ECO:0000256" key="9">
    <source>
        <dbReference type="SAM" id="Phobius"/>
    </source>
</evidence>
<evidence type="ECO:0000256" key="3">
    <source>
        <dbReference type="ARBA" id="ARBA00022475"/>
    </source>
</evidence>
<feature type="transmembrane region" description="Helical" evidence="9">
    <location>
        <begin position="63"/>
        <end position="81"/>
    </location>
</feature>
<proteinExistence type="inferred from homology"/>
<keyword evidence="2" id="KW-0813">Transport</keyword>
<feature type="transmembrane region" description="Helical" evidence="9">
    <location>
        <begin position="6"/>
        <end position="28"/>
    </location>
</feature>
<keyword evidence="11" id="KW-1185">Reference proteome</keyword>
<dbReference type="AlphaFoldDB" id="A0A1M7SXI4"/>
<dbReference type="Proteomes" id="UP000184096">
    <property type="component" value="Chromosome I"/>
</dbReference>
<evidence type="ECO:0000256" key="8">
    <source>
        <dbReference type="ARBA" id="ARBA00037998"/>
    </source>
</evidence>
<dbReference type="InterPro" id="IPR001851">
    <property type="entry name" value="ABC_transp_permease"/>
</dbReference>
<dbReference type="RefSeq" id="WP_072816399.1">
    <property type="nucleotide sequence ID" value="NZ_LT670849.1"/>
</dbReference>
<keyword evidence="3" id="KW-1003">Cell membrane</keyword>
<dbReference type="GO" id="GO:0006865">
    <property type="term" value="P:amino acid transport"/>
    <property type="evidence" value="ECO:0007669"/>
    <property type="project" value="UniProtKB-KW"/>
</dbReference>
<dbReference type="InterPro" id="IPR052157">
    <property type="entry name" value="BCAA_transport_permease"/>
</dbReference>
<dbReference type="GO" id="GO:0022857">
    <property type="term" value="F:transmembrane transporter activity"/>
    <property type="evidence" value="ECO:0007669"/>
    <property type="project" value="InterPro"/>
</dbReference>
<name>A0A1M7SXI4_9BRAD</name>
<feature type="transmembrane region" description="Helical" evidence="9">
    <location>
        <begin position="207"/>
        <end position="228"/>
    </location>
</feature>
<evidence type="ECO:0000256" key="4">
    <source>
        <dbReference type="ARBA" id="ARBA00022692"/>
    </source>
</evidence>
<keyword evidence="7 9" id="KW-0472">Membrane</keyword>
<dbReference type="Pfam" id="PF02653">
    <property type="entry name" value="BPD_transp_2"/>
    <property type="match status" value="1"/>
</dbReference>
<protein>
    <submittedName>
        <fullName evidence="10">Amino acid/amide ABC transporter membrane protein 1, HAAT family</fullName>
    </submittedName>
</protein>
<dbReference type="GO" id="GO:0005886">
    <property type="term" value="C:plasma membrane"/>
    <property type="evidence" value="ECO:0007669"/>
    <property type="project" value="UniProtKB-SubCell"/>
</dbReference>
<dbReference type="EMBL" id="LT670849">
    <property type="protein sequence ID" value="SHN63150.1"/>
    <property type="molecule type" value="Genomic_DNA"/>
</dbReference>
<feature type="transmembrane region" description="Helical" evidence="9">
    <location>
        <begin position="93"/>
        <end position="114"/>
    </location>
</feature>
<evidence type="ECO:0000256" key="2">
    <source>
        <dbReference type="ARBA" id="ARBA00022448"/>
    </source>
</evidence>
<feature type="transmembrane region" description="Helical" evidence="9">
    <location>
        <begin position="158"/>
        <end position="176"/>
    </location>
</feature>
<keyword evidence="5" id="KW-0029">Amino-acid transport</keyword>